<evidence type="ECO:0000313" key="3">
    <source>
        <dbReference type="Proteomes" id="UP001176940"/>
    </source>
</evidence>
<dbReference type="Pfam" id="PF05699">
    <property type="entry name" value="Dimer_Tnp_hAT"/>
    <property type="match status" value="1"/>
</dbReference>
<sequence>MGIPKDLLNAQQLRQRRSKHHEAASPEEHFKVNVLLVALDTIISDFHQRFRSMEDVCQLFAPILKMTTISEENLVASTEELISAYPEDFTSSLLSELQHLRKVYEATFTDNMAPLDLLNAIYKFELLGIFGEVCIALRIFITLPLSVAERERAFSKLSLVKNYLRSTMTEQRLNGVALLSIEHELARRLNFKDLITDFAKQDRSTLA</sequence>
<dbReference type="InterPro" id="IPR008906">
    <property type="entry name" value="HATC_C_dom"/>
</dbReference>
<gene>
    <name evidence="2" type="ORF">RIMI_LOCUS4781983</name>
</gene>
<comment type="caution">
    <text evidence="2">The sequence shown here is derived from an EMBL/GenBank/DDBJ whole genome shotgun (WGS) entry which is preliminary data.</text>
</comment>
<protein>
    <recommendedName>
        <fullName evidence="1">HAT C-terminal dimerisation domain-containing protein</fullName>
    </recommendedName>
</protein>
<dbReference type="Proteomes" id="UP001176940">
    <property type="component" value="Unassembled WGS sequence"/>
</dbReference>
<evidence type="ECO:0000313" key="2">
    <source>
        <dbReference type="EMBL" id="CAJ0931610.1"/>
    </source>
</evidence>
<accession>A0ABN9L2H9</accession>
<reference evidence="2" key="1">
    <citation type="submission" date="2023-07" db="EMBL/GenBank/DDBJ databases">
        <authorList>
            <person name="Stuckert A."/>
        </authorList>
    </citation>
    <scope>NUCLEOTIDE SEQUENCE</scope>
</reference>
<name>A0ABN9L2H9_9NEOB</name>
<dbReference type="PANTHER" id="PTHR46289:SF19">
    <property type="entry name" value="ZINC FINGER MYM-TYPE CONTAINING 1"/>
    <property type="match status" value="1"/>
</dbReference>
<dbReference type="InterPro" id="IPR052958">
    <property type="entry name" value="IFN-induced_PKR_regulator"/>
</dbReference>
<feature type="domain" description="HAT C-terminal dimerisation" evidence="1">
    <location>
        <begin position="110"/>
        <end position="185"/>
    </location>
</feature>
<keyword evidence="3" id="KW-1185">Reference proteome</keyword>
<organism evidence="2 3">
    <name type="scientific">Ranitomeya imitator</name>
    <name type="common">mimic poison frog</name>
    <dbReference type="NCBI Taxonomy" id="111125"/>
    <lineage>
        <taxon>Eukaryota</taxon>
        <taxon>Metazoa</taxon>
        <taxon>Chordata</taxon>
        <taxon>Craniata</taxon>
        <taxon>Vertebrata</taxon>
        <taxon>Euteleostomi</taxon>
        <taxon>Amphibia</taxon>
        <taxon>Batrachia</taxon>
        <taxon>Anura</taxon>
        <taxon>Neobatrachia</taxon>
        <taxon>Hyloidea</taxon>
        <taxon>Dendrobatidae</taxon>
        <taxon>Dendrobatinae</taxon>
        <taxon>Ranitomeya</taxon>
    </lineage>
</organism>
<evidence type="ECO:0000259" key="1">
    <source>
        <dbReference type="Pfam" id="PF05699"/>
    </source>
</evidence>
<dbReference type="PANTHER" id="PTHR46289">
    <property type="entry name" value="52 KDA REPRESSOR OF THE INHIBITOR OF THE PROTEIN KINASE-LIKE PROTEIN-RELATED"/>
    <property type="match status" value="1"/>
</dbReference>
<proteinExistence type="predicted"/>
<dbReference type="EMBL" id="CAUEEQ010007861">
    <property type="protein sequence ID" value="CAJ0931610.1"/>
    <property type="molecule type" value="Genomic_DNA"/>
</dbReference>